<accession>A0AAW1D2P6</accession>
<dbReference type="AlphaFoldDB" id="A0AAW1D2P6"/>
<evidence type="ECO:0000313" key="2">
    <source>
        <dbReference type="Proteomes" id="UP001461498"/>
    </source>
</evidence>
<dbReference type="EMBL" id="JAPXFL010000006">
    <property type="protein sequence ID" value="KAK9504832.1"/>
    <property type="molecule type" value="Genomic_DNA"/>
</dbReference>
<name>A0AAW1D2P6_9HEMI</name>
<proteinExistence type="predicted"/>
<organism evidence="1 2">
    <name type="scientific">Rhynocoris fuscipes</name>
    <dbReference type="NCBI Taxonomy" id="488301"/>
    <lineage>
        <taxon>Eukaryota</taxon>
        <taxon>Metazoa</taxon>
        <taxon>Ecdysozoa</taxon>
        <taxon>Arthropoda</taxon>
        <taxon>Hexapoda</taxon>
        <taxon>Insecta</taxon>
        <taxon>Pterygota</taxon>
        <taxon>Neoptera</taxon>
        <taxon>Paraneoptera</taxon>
        <taxon>Hemiptera</taxon>
        <taxon>Heteroptera</taxon>
        <taxon>Panheteroptera</taxon>
        <taxon>Cimicomorpha</taxon>
        <taxon>Reduviidae</taxon>
        <taxon>Harpactorinae</taxon>
        <taxon>Harpactorini</taxon>
        <taxon>Rhynocoris</taxon>
    </lineage>
</organism>
<keyword evidence="2" id="KW-1185">Reference proteome</keyword>
<comment type="caution">
    <text evidence="1">The sequence shown here is derived from an EMBL/GenBank/DDBJ whole genome shotgun (WGS) entry which is preliminary data.</text>
</comment>
<sequence length="59" mass="6838">MVTIAILFYSTFAAIYYAKYTYLHEQPSEEDGDIFLRSGRARSKRDINEVLRAIHTPPT</sequence>
<protein>
    <submittedName>
        <fullName evidence="1">Uncharacterized protein</fullName>
    </submittedName>
</protein>
<dbReference type="Proteomes" id="UP001461498">
    <property type="component" value="Unassembled WGS sequence"/>
</dbReference>
<reference evidence="1 2" key="1">
    <citation type="submission" date="2022-12" db="EMBL/GenBank/DDBJ databases">
        <title>Chromosome-level genome assembly of true bugs.</title>
        <authorList>
            <person name="Ma L."/>
            <person name="Li H."/>
        </authorList>
    </citation>
    <scope>NUCLEOTIDE SEQUENCE [LARGE SCALE GENOMIC DNA]</scope>
    <source>
        <strain evidence="1">Lab_2022b</strain>
    </source>
</reference>
<gene>
    <name evidence="1" type="ORF">O3M35_009012</name>
</gene>
<evidence type="ECO:0000313" key="1">
    <source>
        <dbReference type="EMBL" id="KAK9504832.1"/>
    </source>
</evidence>